<dbReference type="PATRIC" id="fig|1217721.7.peg.185"/>
<evidence type="ECO:0000313" key="3">
    <source>
        <dbReference type="Proteomes" id="UP000027987"/>
    </source>
</evidence>
<proteinExistence type="predicted"/>
<sequence length="65" mass="7079">MKTLVDWLARRLWPYVFCLVLYVGAIGPALISAASTAAVIAGLVLLVLLLAWGGLLLRRGFTHKE</sequence>
<gene>
    <name evidence="2" type="ORF">HY57_00890</name>
</gene>
<evidence type="ECO:0000256" key="1">
    <source>
        <dbReference type="SAM" id="Phobius"/>
    </source>
</evidence>
<accession>A0A075JUY1</accession>
<evidence type="ECO:0000313" key="2">
    <source>
        <dbReference type="EMBL" id="AIF45921.1"/>
    </source>
</evidence>
<dbReference type="EMBL" id="CP008884">
    <property type="protein sequence ID" value="AIF45921.1"/>
    <property type="molecule type" value="Genomic_DNA"/>
</dbReference>
<dbReference type="OrthoDB" id="5959044at2"/>
<keyword evidence="1" id="KW-1133">Transmembrane helix</keyword>
<feature type="transmembrane region" description="Helical" evidence="1">
    <location>
        <begin position="12"/>
        <end position="31"/>
    </location>
</feature>
<protein>
    <submittedName>
        <fullName evidence="2">Uncharacterized protein</fullName>
    </submittedName>
</protein>
<dbReference type="KEGG" id="dja:HY57_00890"/>
<reference evidence="2 3" key="1">
    <citation type="submission" date="2014-07" db="EMBL/GenBank/DDBJ databases">
        <title>Complete Genome Sequence of Dyella japonica Strain A8 Isolated from Malaysian Tropical Soil.</title>
        <authorList>
            <person name="Hui R.K.H."/>
            <person name="Chen J.-W."/>
            <person name="Chan K.-G."/>
            <person name="Leung F.C.C."/>
        </authorList>
    </citation>
    <scope>NUCLEOTIDE SEQUENCE [LARGE SCALE GENOMIC DNA]</scope>
    <source>
        <strain evidence="2 3">A8</strain>
    </source>
</reference>
<keyword evidence="1" id="KW-0472">Membrane</keyword>
<dbReference type="Proteomes" id="UP000027987">
    <property type="component" value="Chromosome"/>
</dbReference>
<name>A0A075JUY1_9GAMM</name>
<keyword evidence="3" id="KW-1185">Reference proteome</keyword>
<organism evidence="2 3">
    <name type="scientific">Dyella japonica A8</name>
    <dbReference type="NCBI Taxonomy" id="1217721"/>
    <lineage>
        <taxon>Bacteria</taxon>
        <taxon>Pseudomonadati</taxon>
        <taxon>Pseudomonadota</taxon>
        <taxon>Gammaproteobacteria</taxon>
        <taxon>Lysobacterales</taxon>
        <taxon>Rhodanobacteraceae</taxon>
        <taxon>Dyella</taxon>
    </lineage>
</organism>
<dbReference type="HOGENOM" id="CLU_2842775_0_0_6"/>
<keyword evidence="1" id="KW-0812">Transmembrane</keyword>
<dbReference type="AlphaFoldDB" id="A0A075JUY1"/>
<feature type="transmembrane region" description="Helical" evidence="1">
    <location>
        <begin position="37"/>
        <end position="57"/>
    </location>
</feature>
<dbReference type="RefSeq" id="WP_019463848.1">
    <property type="nucleotide sequence ID" value="NZ_ALOY01000088.1"/>
</dbReference>